<dbReference type="Proteomes" id="UP000193067">
    <property type="component" value="Unassembled WGS sequence"/>
</dbReference>
<accession>A0A1Y2IHM5</accession>
<reference evidence="1 2" key="1">
    <citation type="journal article" date="2015" name="Biotechnol. Biofuels">
        <title>Enhanced degradation of softwood versus hardwood by the white-rot fungus Pycnoporus coccineus.</title>
        <authorList>
            <person name="Couturier M."/>
            <person name="Navarro D."/>
            <person name="Chevret D."/>
            <person name="Henrissat B."/>
            <person name="Piumi F."/>
            <person name="Ruiz-Duenas F.J."/>
            <person name="Martinez A.T."/>
            <person name="Grigoriev I.V."/>
            <person name="Riley R."/>
            <person name="Lipzen A."/>
            <person name="Berrin J.G."/>
            <person name="Master E.R."/>
            <person name="Rosso M.N."/>
        </authorList>
    </citation>
    <scope>NUCLEOTIDE SEQUENCE [LARGE SCALE GENOMIC DNA]</scope>
    <source>
        <strain evidence="1 2">BRFM310</strain>
    </source>
</reference>
<dbReference type="AlphaFoldDB" id="A0A1Y2IHM5"/>
<keyword evidence="2" id="KW-1185">Reference proteome</keyword>
<evidence type="ECO:0000313" key="2">
    <source>
        <dbReference type="Proteomes" id="UP000193067"/>
    </source>
</evidence>
<gene>
    <name evidence="1" type="ORF">PYCCODRAFT_1437948</name>
</gene>
<protein>
    <submittedName>
        <fullName evidence="1">Uncharacterized protein</fullName>
    </submittedName>
</protein>
<organism evidence="1 2">
    <name type="scientific">Trametes coccinea (strain BRFM310)</name>
    <name type="common">Pycnoporus coccineus</name>
    <dbReference type="NCBI Taxonomy" id="1353009"/>
    <lineage>
        <taxon>Eukaryota</taxon>
        <taxon>Fungi</taxon>
        <taxon>Dikarya</taxon>
        <taxon>Basidiomycota</taxon>
        <taxon>Agaricomycotina</taxon>
        <taxon>Agaricomycetes</taxon>
        <taxon>Polyporales</taxon>
        <taxon>Polyporaceae</taxon>
        <taxon>Trametes</taxon>
    </lineage>
</organism>
<evidence type="ECO:0000313" key="1">
    <source>
        <dbReference type="EMBL" id="OSC99770.1"/>
    </source>
</evidence>
<sequence length="400" mass="45986">MLHRDLPTLRSAALVSRSLLPAAREELFRIVDADILKYSSMRPFLVHVEELCFIARHRPLHVDLDQLFLSGACPHPQSMPKFRAIHFMGSITVLYVYDFQRLGALQLFRSVRELTLHYVVLTVMRELQAVLCLFPNLERLSMAMVGFSGEEAPGRPRPAPGVAPRPPVYPIDRERQPRLVQLRMGEQIRTRNPVPELAEWLLRGPSRDTLKTLIASFRSRSPQDVLSHFGPTIEHIALPLQELHSTVYDGYLKRYTNLRTLSVLLQSYNTTPGAWFILPSFLTHMPTARLHTLTIDVRLDYPLQQLGSAIYWTALDRVNEALDEDKFEALRKVEVIVRWKERLGWKPEKAQADVFVRNVSERLYHVEEAGKLAVTLEMVKEFWDTVPGRREASNGETHGM</sequence>
<proteinExistence type="predicted"/>
<dbReference type="EMBL" id="KZ084124">
    <property type="protein sequence ID" value="OSC99770.1"/>
    <property type="molecule type" value="Genomic_DNA"/>
</dbReference>
<dbReference type="OrthoDB" id="2734653at2759"/>
<name>A0A1Y2IHM5_TRAC3</name>